<evidence type="ECO:0000313" key="17">
    <source>
        <dbReference type="Proteomes" id="UP000053750"/>
    </source>
</evidence>
<evidence type="ECO:0000256" key="3">
    <source>
        <dbReference type="ARBA" id="ARBA00012438"/>
    </source>
</evidence>
<dbReference type="GO" id="GO:0005524">
    <property type="term" value="F:ATP binding"/>
    <property type="evidence" value="ECO:0007669"/>
    <property type="project" value="UniProtKB-KW"/>
</dbReference>
<dbReference type="RefSeq" id="WP_036582210.1">
    <property type="nucleotide sequence ID" value="NZ_KK082179.1"/>
</dbReference>
<keyword evidence="5" id="KW-0597">Phosphoprotein</keyword>
<dbReference type="OrthoDB" id="9776552at2"/>
<dbReference type="InterPro" id="IPR029016">
    <property type="entry name" value="GAF-like_dom_sf"/>
</dbReference>
<accession>A0A9W5W7E0</accession>
<keyword evidence="17" id="KW-1185">Reference proteome</keyword>
<keyword evidence="9 16" id="KW-0418">Kinase</keyword>
<gene>
    <name evidence="16" type="ORF">BG53_03290</name>
</gene>
<keyword evidence="8" id="KW-0547">Nucleotide-binding</keyword>
<dbReference type="Pfam" id="PF07694">
    <property type="entry name" value="5TM-5TMR_LYT"/>
    <property type="match status" value="1"/>
</dbReference>
<keyword evidence="7 14" id="KW-0812">Transmembrane</keyword>
<comment type="subcellular location">
    <subcellularLocation>
        <location evidence="2">Cell membrane</location>
        <topology evidence="2">Multi-pass membrane protein</topology>
    </subcellularLocation>
</comment>
<protein>
    <recommendedName>
        <fullName evidence="3">histidine kinase</fullName>
        <ecNumber evidence="3">2.7.13.3</ecNumber>
    </recommendedName>
</protein>
<evidence type="ECO:0000256" key="6">
    <source>
        <dbReference type="ARBA" id="ARBA00022679"/>
    </source>
</evidence>
<keyword evidence="12" id="KW-0902">Two-component regulatory system</keyword>
<evidence type="ECO:0000256" key="2">
    <source>
        <dbReference type="ARBA" id="ARBA00004651"/>
    </source>
</evidence>
<feature type="transmembrane region" description="Helical" evidence="14">
    <location>
        <begin position="154"/>
        <end position="173"/>
    </location>
</feature>
<dbReference type="Gene3D" id="3.30.565.10">
    <property type="entry name" value="Histidine kinase-like ATPase, C-terminal domain"/>
    <property type="match status" value="1"/>
</dbReference>
<dbReference type="PANTHER" id="PTHR34220">
    <property type="entry name" value="SENSOR HISTIDINE KINASE YPDA"/>
    <property type="match status" value="1"/>
</dbReference>
<dbReference type="PROSITE" id="PS50109">
    <property type="entry name" value="HIS_KIN"/>
    <property type="match status" value="1"/>
</dbReference>
<keyword evidence="11 14" id="KW-1133">Transmembrane helix</keyword>
<feature type="transmembrane region" description="Helical" evidence="14">
    <location>
        <begin position="12"/>
        <end position="29"/>
    </location>
</feature>
<dbReference type="InterPro" id="IPR011620">
    <property type="entry name" value="Sig_transdc_His_kinase_LytS_TM"/>
</dbReference>
<dbReference type="SUPFAM" id="SSF55781">
    <property type="entry name" value="GAF domain-like"/>
    <property type="match status" value="1"/>
</dbReference>
<dbReference type="AlphaFoldDB" id="A0A9W5W7E0"/>
<evidence type="ECO:0000256" key="14">
    <source>
        <dbReference type="SAM" id="Phobius"/>
    </source>
</evidence>
<evidence type="ECO:0000256" key="10">
    <source>
        <dbReference type="ARBA" id="ARBA00022840"/>
    </source>
</evidence>
<comment type="catalytic activity">
    <reaction evidence="1">
        <text>ATP + protein L-histidine = ADP + protein N-phospho-L-histidine.</text>
        <dbReference type="EC" id="2.7.13.3"/>
    </reaction>
</comment>
<dbReference type="InterPro" id="IPR050640">
    <property type="entry name" value="Bact_2-comp_sensor_kinase"/>
</dbReference>
<keyword evidence="6" id="KW-0808">Transferase</keyword>
<dbReference type="Proteomes" id="UP000053750">
    <property type="component" value="Unassembled WGS sequence"/>
</dbReference>
<dbReference type="GO" id="GO:0005886">
    <property type="term" value="C:plasma membrane"/>
    <property type="evidence" value="ECO:0007669"/>
    <property type="project" value="UniProtKB-SubCell"/>
</dbReference>
<dbReference type="InterPro" id="IPR010559">
    <property type="entry name" value="Sig_transdc_His_kin_internal"/>
</dbReference>
<evidence type="ECO:0000256" key="13">
    <source>
        <dbReference type="ARBA" id="ARBA00023136"/>
    </source>
</evidence>
<dbReference type="EC" id="2.7.13.3" evidence="3"/>
<evidence type="ECO:0000256" key="8">
    <source>
        <dbReference type="ARBA" id="ARBA00022741"/>
    </source>
</evidence>
<dbReference type="GO" id="GO:0071555">
    <property type="term" value="P:cell wall organization"/>
    <property type="evidence" value="ECO:0007669"/>
    <property type="project" value="InterPro"/>
</dbReference>
<evidence type="ECO:0000256" key="5">
    <source>
        <dbReference type="ARBA" id="ARBA00022553"/>
    </source>
</evidence>
<evidence type="ECO:0000256" key="11">
    <source>
        <dbReference type="ARBA" id="ARBA00022989"/>
    </source>
</evidence>
<feature type="transmembrane region" description="Helical" evidence="14">
    <location>
        <begin position="41"/>
        <end position="62"/>
    </location>
</feature>
<evidence type="ECO:0000256" key="7">
    <source>
        <dbReference type="ARBA" id="ARBA00022692"/>
    </source>
</evidence>
<proteinExistence type="predicted"/>
<dbReference type="InterPro" id="IPR036890">
    <property type="entry name" value="HATPase_C_sf"/>
</dbReference>
<evidence type="ECO:0000256" key="12">
    <source>
        <dbReference type="ARBA" id="ARBA00023012"/>
    </source>
</evidence>
<sequence length="587" mass="64319">MKDLTLLLFERMGIFLMLTFIFTRIPLFRQLLDRKISWLNTFYFSSLFGLFGILGTYAGVVVQDGMVSSSFWMLQLGPDEAIAHSALVGVVIGGLIGGPLVGIGSGLITGAHMVYLGGFAAWAGGIAALVAGILAGAVARFFSQERVISPVKALFIGMFAPILLMGIILIGVAPPERAIQLVNLIGIPMVLTNSVAIAIFTTMLHVALREEERTAAYETQRALYIAEAALPHLKQGLTFRTAEAVAGLLMRELKAAAVAITDRERILAHAGIGTKQHVPGESIKSELSRRAIETGEQQIAYSHEQIQPHHASLGAAIIVPITEAGKVAGLIKLYFRRPQDIRSVEIVLAQGLGQLISYQLGAAMHEKMTHLMKEAELKVLHAQINPHFLFNTLNSINSLIRMNPELARHVTMQLGTYMRLNLKVTSSQWISFRQEMELLNAYMEIMKIRFEDQFTVECDMDDELETWMIPPATIQLLVENSVNHGLRNRRSGGLIRIGLRRKGGRAEVSVEDNGTGIPPNLLDKLGTKPVASLSGNGIGVYNINQRLIGLFGQEARLHIGNKAEGGCRFAFSIPYMRAEGSEDVEVH</sequence>
<feature type="transmembrane region" description="Helical" evidence="14">
    <location>
        <begin position="82"/>
        <end position="102"/>
    </location>
</feature>
<dbReference type="InterPro" id="IPR005467">
    <property type="entry name" value="His_kinase_dom"/>
</dbReference>
<dbReference type="EMBL" id="JFHU01000142">
    <property type="protein sequence ID" value="EXX87844.1"/>
    <property type="molecule type" value="Genomic_DNA"/>
</dbReference>
<dbReference type="SUPFAM" id="SSF55874">
    <property type="entry name" value="ATPase domain of HSP90 chaperone/DNA topoisomerase II/histidine kinase"/>
    <property type="match status" value="1"/>
</dbReference>
<dbReference type="InterPro" id="IPR003594">
    <property type="entry name" value="HATPase_dom"/>
</dbReference>
<dbReference type="Pfam" id="PF02518">
    <property type="entry name" value="HATPase_c"/>
    <property type="match status" value="1"/>
</dbReference>
<dbReference type="Gene3D" id="3.30.450.40">
    <property type="match status" value="1"/>
</dbReference>
<dbReference type="SMART" id="SM00387">
    <property type="entry name" value="HATPase_c"/>
    <property type="match status" value="1"/>
</dbReference>
<dbReference type="GO" id="GO:0000155">
    <property type="term" value="F:phosphorelay sensor kinase activity"/>
    <property type="evidence" value="ECO:0007669"/>
    <property type="project" value="InterPro"/>
</dbReference>
<evidence type="ECO:0000256" key="4">
    <source>
        <dbReference type="ARBA" id="ARBA00022475"/>
    </source>
</evidence>
<name>A0A9W5W7E0_9BACL</name>
<evidence type="ECO:0000256" key="9">
    <source>
        <dbReference type="ARBA" id="ARBA00022777"/>
    </source>
</evidence>
<organism evidence="16 17">
    <name type="scientific">Paenibacillus darwinianus</name>
    <dbReference type="NCBI Taxonomy" id="1380763"/>
    <lineage>
        <taxon>Bacteria</taxon>
        <taxon>Bacillati</taxon>
        <taxon>Bacillota</taxon>
        <taxon>Bacilli</taxon>
        <taxon>Bacillales</taxon>
        <taxon>Paenibacillaceae</taxon>
        <taxon>Paenibacillus</taxon>
    </lineage>
</organism>
<feature type="domain" description="Histidine kinase" evidence="15">
    <location>
        <begin position="474"/>
        <end position="577"/>
    </location>
</feature>
<evidence type="ECO:0000256" key="1">
    <source>
        <dbReference type="ARBA" id="ARBA00000085"/>
    </source>
</evidence>
<evidence type="ECO:0000259" key="15">
    <source>
        <dbReference type="PROSITE" id="PS50109"/>
    </source>
</evidence>
<feature type="transmembrane region" description="Helical" evidence="14">
    <location>
        <begin position="114"/>
        <end position="142"/>
    </location>
</feature>
<comment type="caution">
    <text evidence="16">The sequence shown here is derived from an EMBL/GenBank/DDBJ whole genome shotgun (WGS) entry which is preliminary data.</text>
</comment>
<evidence type="ECO:0000313" key="16">
    <source>
        <dbReference type="EMBL" id="EXX87844.1"/>
    </source>
</evidence>
<feature type="transmembrane region" description="Helical" evidence="14">
    <location>
        <begin position="185"/>
        <end position="208"/>
    </location>
</feature>
<keyword evidence="10" id="KW-0067">ATP-binding</keyword>
<keyword evidence="13 14" id="KW-0472">Membrane</keyword>
<dbReference type="Pfam" id="PF06580">
    <property type="entry name" value="His_kinase"/>
    <property type="match status" value="1"/>
</dbReference>
<keyword evidence="4" id="KW-1003">Cell membrane</keyword>
<reference evidence="16 17" key="1">
    <citation type="submission" date="2014-02" db="EMBL/GenBank/DDBJ databases">
        <title>Genome sequence of Paenibacillus darwinianus reveals adaptive mechanisms for survival in Antarctic soils.</title>
        <authorList>
            <person name="Dsouza M."/>
            <person name="Taylor M.W."/>
            <person name="Turner S.J."/>
            <person name="Aislabie J."/>
        </authorList>
    </citation>
    <scope>NUCLEOTIDE SEQUENCE [LARGE SCALE GENOMIC DNA]</scope>
    <source>
        <strain evidence="16 17">CE1</strain>
    </source>
</reference>
<dbReference type="PANTHER" id="PTHR34220:SF7">
    <property type="entry name" value="SENSOR HISTIDINE KINASE YPDA"/>
    <property type="match status" value="1"/>
</dbReference>